<dbReference type="PROSITE" id="PS51007">
    <property type="entry name" value="CYTC"/>
    <property type="match status" value="1"/>
</dbReference>
<dbReference type="EMBL" id="FOLG01000002">
    <property type="protein sequence ID" value="SFB95747.1"/>
    <property type="molecule type" value="Genomic_DNA"/>
</dbReference>
<evidence type="ECO:0000313" key="11">
    <source>
        <dbReference type="EMBL" id="SFB95747.1"/>
    </source>
</evidence>
<evidence type="ECO:0000256" key="6">
    <source>
        <dbReference type="ARBA" id="ARBA00022982"/>
    </source>
</evidence>
<dbReference type="InterPro" id="IPR008168">
    <property type="entry name" value="Cyt_C_IC"/>
</dbReference>
<organism evidence="11 12">
    <name type="scientific">Tropicimonas isoalkanivorans</name>
    <dbReference type="NCBI Taxonomy" id="441112"/>
    <lineage>
        <taxon>Bacteria</taxon>
        <taxon>Pseudomonadati</taxon>
        <taxon>Pseudomonadota</taxon>
        <taxon>Alphaproteobacteria</taxon>
        <taxon>Rhodobacterales</taxon>
        <taxon>Roseobacteraceae</taxon>
        <taxon>Tropicimonas</taxon>
    </lineage>
</organism>
<name>A0A1I1F8S9_9RHOB</name>
<evidence type="ECO:0000256" key="3">
    <source>
        <dbReference type="ARBA" id="ARBA00022617"/>
    </source>
</evidence>
<gene>
    <name evidence="11" type="ORF">SAMN04488094_10259</name>
</gene>
<evidence type="ECO:0000256" key="8">
    <source>
        <dbReference type="PROSITE-ProRule" id="PRU00433"/>
    </source>
</evidence>
<evidence type="ECO:0000256" key="1">
    <source>
        <dbReference type="ARBA" id="ARBA00001926"/>
    </source>
</evidence>
<dbReference type="Pfam" id="PF00034">
    <property type="entry name" value="Cytochrom_C"/>
    <property type="match status" value="1"/>
</dbReference>
<dbReference type="GO" id="GO:0020037">
    <property type="term" value="F:heme binding"/>
    <property type="evidence" value="ECO:0007669"/>
    <property type="project" value="InterPro"/>
</dbReference>
<feature type="chain" id="PRO_5011767048" evidence="9">
    <location>
        <begin position="24"/>
        <end position="161"/>
    </location>
</feature>
<protein>
    <submittedName>
        <fullName evidence="11">Cytochrome c, mono-and diheme variants</fullName>
    </submittedName>
</protein>
<dbReference type="RefSeq" id="WP_093359464.1">
    <property type="nucleotide sequence ID" value="NZ_FOLG01000002.1"/>
</dbReference>
<keyword evidence="5 8" id="KW-0479">Metal-binding</keyword>
<dbReference type="PANTHER" id="PTHR35008">
    <property type="entry name" value="BLL4482 PROTEIN-RELATED"/>
    <property type="match status" value="1"/>
</dbReference>
<dbReference type="InterPro" id="IPR009056">
    <property type="entry name" value="Cyt_c-like_dom"/>
</dbReference>
<evidence type="ECO:0000256" key="7">
    <source>
        <dbReference type="ARBA" id="ARBA00023004"/>
    </source>
</evidence>
<dbReference type="InterPro" id="IPR051459">
    <property type="entry name" value="Cytochrome_c-type_DH"/>
</dbReference>
<evidence type="ECO:0000313" key="12">
    <source>
        <dbReference type="Proteomes" id="UP000198728"/>
    </source>
</evidence>
<evidence type="ECO:0000256" key="2">
    <source>
        <dbReference type="ARBA" id="ARBA00022448"/>
    </source>
</evidence>
<dbReference type="GO" id="GO:0005506">
    <property type="term" value="F:iron ion binding"/>
    <property type="evidence" value="ECO:0007669"/>
    <property type="project" value="InterPro"/>
</dbReference>
<feature type="domain" description="Cytochrome c" evidence="10">
    <location>
        <begin position="45"/>
        <end position="142"/>
    </location>
</feature>
<proteinExistence type="predicted"/>
<sequence>MKRKATVLFGAAVAGLAAIAALAQQQGGEAHMDGVTFLGEPVTADELALGQDLYAANCASCHGADLEGQPDWKRRLDSGRMPAPPHDETGHTWHHADRQLFTITKLGVGGVVPGYESDMPAFEGVLTDAEIRAVLAFIKSTWPDRQRAFQADVTANDEGGS</sequence>
<keyword evidence="6" id="KW-0249">Electron transport</keyword>
<comment type="cofactor">
    <cofactor evidence="1">
        <name>heme c</name>
        <dbReference type="ChEBI" id="CHEBI:61717"/>
    </cofactor>
</comment>
<keyword evidence="7 8" id="KW-0408">Iron</keyword>
<dbReference type="PANTHER" id="PTHR35008:SF4">
    <property type="entry name" value="BLL4482 PROTEIN"/>
    <property type="match status" value="1"/>
</dbReference>
<evidence type="ECO:0000259" key="10">
    <source>
        <dbReference type="PROSITE" id="PS51007"/>
    </source>
</evidence>
<accession>A0A1I1F8S9</accession>
<keyword evidence="3 8" id="KW-0349">Heme</keyword>
<dbReference type="Proteomes" id="UP000198728">
    <property type="component" value="Unassembled WGS sequence"/>
</dbReference>
<dbReference type="SUPFAM" id="SSF46626">
    <property type="entry name" value="Cytochrome c"/>
    <property type="match status" value="1"/>
</dbReference>
<keyword evidence="4" id="KW-0679">Respiratory chain</keyword>
<evidence type="ECO:0000256" key="5">
    <source>
        <dbReference type="ARBA" id="ARBA00022723"/>
    </source>
</evidence>
<dbReference type="PRINTS" id="PR00605">
    <property type="entry name" value="CYTCHROMECIC"/>
</dbReference>
<dbReference type="AlphaFoldDB" id="A0A1I1F8S9"/>
<keyword evidence="2" id="KW-0813">Transport</keyword>
<reference evidence="11 12" key="1">
    <citation type="submission" date="2016-10" db="EMBL/GenBank/DDBJ databases">
        <authorList>
            <person name="de Groot N.N."/>
        </authorList>
    </citation>
    <scope>NUCLEOTIDE SEQUENCE [LARGE SCALE GENOMIC DNA]</scope>
    <source>
        <strain evidence="11 12">DSM 19548</strain>
    </source>
</reference>
<dbReference type="STRING" id="441112.SAMN04488094_10259"/>
<dbReference type="InterPro" id="IPR036909">
    <property type="entry name" value="Cyt_c-like_dom_sf"/>
</dbReference>
<feature type="signal peptide" evidence="9">
    <location>
        <begin position="1"/>
        <end position="23"/>
    </location>
</feature>
<evidence type="ECO:0000256" key="9">
    <source>
        <dbReference type="SAM" id="SignalP"/>
    </source>
</evidence>
<dbReference type="OrthoDB" id="9811281at2"/>
<keyword evidence="9" id="KW-0732">Signal</keyword>
<evidence type="ECO:0000256" key="4">
    <source>
        <dbReference type="ARBA" id="ARBA00022660"/>
    </source>
</evidence>
<dbReference type="GO" id="GO:0009055">
    <property type="term" value="F:electron transfer activity"/>
    <property type="evidence" value="ECO:0007669"/>
    <property type="project" value="InterPro"/>
</dbReference>
<dbReference type="Gene3D" id="1.10.760.10">
    <property type="entry name" value="Cytochrome c-like domain"/>
    <property type="match status" value="1"/>
</dbReference>
<keyword evidence="12" id="KW-1185">Reference proteome</keyword>